<dbReference type="Gene3D" id="3.10.310.50">
    <property type="match status" value="1"/>
</dbReference>
<feature type="signal peptide" evidence="1">
    <location>
        <begin position="1"/>
        <end position="23"/>
    </location>
</feature>
<dbReference type="PANTHER" id="PTHR30373">
    <property type="entry name" value="UPF0603 PROTEIN YGCG"/>
    <property type="match status" value="1"/>
</dbReference>
<dbReference type="InterPro" id="IPR007621">
    <property type="entry name" value="TPM_dom"/>
</dbReference>
<keyword evidence="4" id="KW-1185">Reference proteome</keyword>
<feature type="chain" id="PRO_5045668329" description="TPM domain-containing protein" evidence="1">
    <location>
        <begin position="24"/>
        <end position="259"/>
    </location>
</feature>
<dbReference type="Pfam" id="PF04536">
    <property type="entry name" value="TPM_phosphatase"/>
    <property type="match status" value="1"/>
</dbReference>
<accession>A0ABQ2GT80</accession>
<evidence type="ECO:0000259" key="2">
    <source>
        <dbReference type="Pfam" id="PF04536"/>
    </source>
</evidence>
<gene>
    <name evidence="3" type="ORF">GCM10009425_22260</name>
</gene>
<reference evidence="4" key="1">
    <citation type="journal article" date="2019" name="Int. J. Syst. Evol. Microbiol.">
        <title>The Global Catalogue of Microorganisms (GCM) 10K type strain sequencing project: providing services to taxonomists for standard genome sequencing and annotation.</title>
        <authorList>
            <consortium name="The Broad Institute Genomics Platform"/>
            <consortium name="The Broad Institute Genome Sequencing Center for Infectious Disease"/>
            <person name="Wu L."/>
            <person name="Ma J."/>
        </authorList>
    </citation>
    <scope>NUCLEOTIDE SEQUENCE [LARGE SCALE GENOMIC DNA]</scope>
    <source>
        <strain evidence="4">JCM 13501</strain>
    </source>
</reference>
<name>A0ABQ2GT80_9PSED</name>
<sequence>MMDRRLLQAFPLWLLLWACAAFAQAQQEPDFPPLTGRVVDQAGMLDTQTKARLEQMLKAHEQATTEQVVVATIPSLQGRPIEEYGYQLGRHWGIGQKGKDNGALLLVSRDDRKVRIEVGYGLEGRLTDAQSFLIINQVIVPRFRQGQFTQGISEGTGAMLKVLGGDPLARPTPQDVRHESEDRPTPILFIVLFIIILFMMKGGGGGRGGRGGRGNSVLTGAILGSILGGGGRSGGGGFGGGGFGGGGGSFGGGGASGDW</sequence>
<dbReference type="PANTHER" id="PTHR30373:SF2">
    <property type="entry name" value="UPF0603 PROTEIN YGCG"/>
    <property type="match status" value="1"/>
</dbReference>
<proteinExistence type="predicted"/>
<organism evidence="3 4">
    <name type="scientific">Pseudomonas asuensis</name>
    <dbReference type="NCBI Taxonomy" id="1825787"/>
    <lineage>
        <taxon>Bacteria</taxon>
        <taxon>Pseudomonadati</taxon>
        <taxon>Pseudomonadota</taxon>
        <taxon>Gammaproteobacteria</taxon>
        <taxon>Pseudomonadales</taxon>
        <taxon>Pseudomonadaceae</taxon>
        <taxon>Pseudomonas</taxon>
    </lineage>
</organism>
<feature type="domain" description="TPM" evidence="2">
    <location>
        <begin position="38"/>
        <end position="160"/>
    </location>
</feature>
<evidence type="ECO:0000313" key="3">
    <source>
        <dbReference type="EMBL" id="GGM10766.1"/>
    </source>
</evidence>
<comment type="caution">
    <text evidence="3">The sequence shown here is derived from an EMBL/GenBank/DDBJ whole genome shotgun (WGS) entry which is preliminary data.</text>
</comment>
<evidence type="ECO:0000256" key="1">
    <source>
        <dbReference type="SAM" id="SignalP"/>
    </source>
</evidence>
<dbReference type="Proteomes" id="UP000616499">
    <property type="component" value="Unassembled WGS sequence"/>
</dbReference>
<keyword evidence="1" id="KW-0732">Signal</keyword>
<evidence type="ECO:0000313" key="4">
    <source>
        <dbReference type="Proteomes" id="UP000616499"/>
    </source>
</evidence>
<dbReference type="EMBL" id="BMNW01000004">
    <property type="protein sequence ID" value="GGM10766.1"/>
    <property type="molecule type" value="Genomic_DNA"/>
</dbReference>
<protein>
    <recommendedName>
        <fullName evidence="2">TPM domain-containing protein</fullName>
    </recommendedName>
</protein>